<accession>A0A653A495</accession>
<dbReference type="GO" id="GO:0071978">
    <property type="term" value="P:bacterial-type flagellum-dependent swarming motility"/>
    <property type="evidence" value="ECO:0007669"/>
    <property type="project" value="TreeGrafter"/>
</dbReference>
<evidence type="ECO:0000256" key="1">
    <source>
        <dbReference type="ARBA" id="ARBA00002254"/>
    </source>
</evidence>
<sequence>MSRKTLFMILGGMVLFVVLIAAGFFVMWQRMTALQLQPETSAPAAAPTETEIDDPARMLGPTFALDTFIVNLSDDHLNRYLRVTMELELGNPTLADELKKRLPQVRDCMLKILPVKHSVEIQGVAGKEALRMEIMSTLNSFLKTGEVVNIYFTEFVIQ</sequence>
<evidence type="ECO:0000256" key="2">
    <source>
        <dbReference type="ARBA" id="ARBA00004162"/>
    </source>
</evidence>
<comment type="similarity">
    <text evidence="3 10">Belongs to the FliL family.</text>
</comment>
<dbReference type="GO" id="GO:0005886">
    <property type="term" value="C:plasma membrane"/>
    <property type="evidence" value="ECO:0007669"/>
    <property type="project" value="UniProtKB-SubCell"/>
</dbReference>
<evidence type="ECO:0000256" key="5">
    <source>
        <dbReference type="ARBA" id="ARBA00022500"/>
    </source>
</evidence>
<evidence type="ECO:0000256" key="6">
    <source>
        <dbReference type="ARBA" id="ARBA00022692"/>
    </source>
</evidence>
<dbReference type="PANTHER" id="PTHR35091">
    <property type="entry name" value="FLAGELLAR PROTEIN FLIL"/>
    <property type="match status" value="1"/>
</dbReference>
<comment type="function">
    <text evidence="1 10">Controls the rotational direction of flagella during chemotaxis.</text>
</comment>
<keyword evidence="11" id="KW-0966">Cell projection</keyword>
<evidence type="ECO:0000256" key="3">
    <source>
        <dbReference type="ARBA" id="ARBA00008281"/>
    </source>
</evidence>
<gene>
    <name evidence="11" type="ORF">TRIP_B200622</name>
</gene>
<evidence type="ECO:0000256" key="8">
    <source>
        <dbReference type="ARBA" id="ARBA00022989"/>
    </source>
</evidence>
<keyword evidence="11" id="KW-0969">Cilium</keyword>
<dbReference type="GO" id="GO:0009425">
    <property type="term" value="C:bacterial-type flagellum basal body"/>
    <property type="evidence" value="ECO:0007669"/>
    <property type="project" value="InterPro"/>
</dbReference>
<dbReference type="InterPro" id="IPR005503">
    <property type="entry name" value="FliL"/>
</dbReference>
<keyword evidence="7 10" id="KW-0283">Flagellar rotation</keyword>
<comment type="subcellular location">
    <subcellularLocation>
        <location evidence="2">Cell membrane</location>
        <topology evidence="2">Single-pass membrane protein</topology>
    </subcellularLocation>
</comment>
<reference evidence="11" key="1">
    <citation type="submission" date="2018-07" db="EMBL/GenBank/DDBJ databases">
        <authorList>
            <consortium name="Genoscope - CEA"/>
            <person name="William W."/>
        </authorList>
    </citation>
    <scope>NUCLEOTIDE SEQUENCE</scope>
    <source>
        <strain evidence="11">IK1</strain>
    </source>
</reference>
<evidence type="ECO:0000256" key="7">
    <source>
        <dbReference type="ARBA" id="ARBA00022779"/>
    </source>
</evidence>
<keyword evidence="8 10" id="KW-1133">Transmembrane helix</keyword>
<keyword evidence="6 10" id="KW-0812">Transmembrane</keyword>
<evidence type="ECO:0000256" key="4">
    <source>
        <dbReference type="ARBA" id="ARBA00022475"/>
    </source>
</evidence>
<keyword evidence="9 10" id="KW-0472">Membrane</keyword>
<evidence type="ECO:0000256" key="10">
    <source>
        <dbReference type="RuleBase" id="RU364125"/>
    </source>
</evidence>
<feature type="transmembrane region" description="Helical" evidence="10">
    <location>
        <begin position="6"/>
        <end position="28"/>
    </location>
</feature>
<dbReference type="PANTHER" id="PTHR35091:SF2">
    <property type="entry name" value="FLAGELLAR PROTEIN FLIL"/>
    <property type="match status" value="1"/>
</dbReference>
<dbReference type="GO" id="GO:0006935">
    <property type="term" value="P:chemotaxis"/>
    <property type="evidence" value="ECO:0007669"/>
    <property type="project" value="UniProtKB-KW"/>
</dbReference>
<dbReference type="Pfam" id="PF03748">
    <property type="entry name" value="FliL"/>
    <property type="match status" value="1"/>
</dbReference>
<keyword evidence="5 10" id="KW-0145">Chemotaxis</keyword>
<dbReference type="EMBL" id="UPXX01000013">
    <property type="protein sequence ID" value="VBB42482.1"/>
    <property type="molecule type" value="Genomic_DNA"/>
</dbReference>
<evidence type="ECO:0000313" key="11">
    <source>
        <dbReference type="EMBL" id="VBB42482.1"/>
    </source>
</evidence>
<proteinExistence type="inferred from homology"/>
<keyword evidence="4 10" id="KW-1003">Cell membrane</keyword>
<organism evidence="11">
    <name type="scientific">Uncultured Desulfatiglans sp</name>
    <dbReference type="NCBI Taxonomy" id="1748965"/>
    <lineage>
        <taxon>Bacteria</taxon>
        <taxon>Pseudomonadati</taxon>
        <taxon>Thermodesulfobacteriota</taxon>
        <taxon>Desulfobacteria</taxon>
        <taxon>Desulfatiglandales</taxon>
        <taxon>Desulfatiglandaceae</taxon>
        <taxon>Desulfatiglans</taxon>
        <taxon>environmental samples</taxon>
    </lineage>
</organism>
<dbReference type="AlphaFoldDB" id="A0A653A495"/>
<name>A0A653A495_UNCDX</name>
<protein>
    <recommendedName>
        <fullName evidence="10">Flagellar protein FliL</fullName>
    </recommendedName>
</protein>
<keyword evidence="11" id="KW-0282">Flagellum</keyword>
<evidence type="ECO:0000256" key="9">
    <source>
        <dbReference type="ARBA" id="ARBA00023136"/>
    </source>
</evidence>